<dbReference type="InterPro" id="IPR027437">
    <property type="entry name" value="Rbsml_uS13_C"/>
</dbReference>
<organism evidence="4">
    <name type="scientific">Surirella sp</name>
    <dbReference type="NCBI Taxonomy" id="1526603"/>
    <lineage>
        <taxon>Eukaryota</taxon>
        <taxon>Sar</taxon>
        <taxon>Stramenopiles</taxon>
        <taxon>Ochrophyta</taxon>
        <taxon>Bacillariophyta</taxon>
        <taxon>Bacillariophyceae</taxon>
        <taxon>Bacillariophycidae</taxon>
        <taxon>Surirellales</taxon>
        <taxon>Surirellaceae</taxon>
        <taxon>Surirella</taxon>
    </lineage>
</organism>
<dbReference type="AlphaFoldDB" id="A0A2R4A3L4"/>
<reference evidence="4" key="1">
    <citation type="submission" date="2017-09" db="EMBL/GenBank/DDBJ databases">
        <title>Comparative analysis of the mitochondrial genomes of 6 newly sequenced diatoms reveals group II introns in the barcoding region of cox1.</title>
        <authorList>
            <person name="Keepers K.G."/>
            <person name="Pogoda C.S."/>
            <person name="Kane N.C."/>
            <person name="Hamsher S.E."/>
            <person name="Stepanek J.G."/>
            <person name="Kociolek J.P."/>
        </authorList>
    </citation>
    <scope>NUCLEOTIDE SEQUENCE</scope>
</reference>
<accession>A0A2R4A3L4</accession>
<keyword evidence="2 4" id="KW-0689">Ribosomal protein</keyword>
<evidence type="ECO:0000313" key="4">
    <source>
        <dbReference type="EMBL" id="AVR57653.1"/>
    </source>
</evidence>
<evidence type="ECO:0000256" key="3">
    <source>
        <dbReference type="ARBA" id="ARBA00023274"/>
    </source>
</evidence>
<dbReference type="GO" id="GO:0005840">
    <property type="term" value="C:ribosome"/>
    <property type="evidence" value="ECO:0007669"/>
    <property type="project" value="UniProtKB-KW"/>
</dbReference>
<keyword evidence="3" id="KW-0687">Ribonucleoprotein</keyword>
<dbReference type="PROSITE" id="PS50159">
    <property type="entry name" value="RIBOSOMAL_S13_2"/>
    <property type="match status" value="1"/>
</dbReference>
<dbReference type="InterPro" id="IPR001892">
    <property type="entry name" value="Ribosomal_uS13"/>
</dbReference>
<proteinExistence type="inferred from homology"/>
<evidence type="ECO:0000256" key="1">
    <source>
        <dbReference type="ARBA" id="ARBA00008080"/>
    </source>
</evidence>
<protein>
    <submittedName>
        <fullName evidence="4">Ribosomal protein S13</fullName>
    </submittedName>
</protein>
<keyword evidence="4" id="KW-0496">Mitochondrion</keyword>
<geneLocation type="mitochondrion" evidence="4"/>
<dbReference type="InterPro" id="IPR010979">
    <property type="entry name" value="Ribosomal_uS13-like_H2TH"/>
</dbReference>
<dbReference type="GO" id="GO:0003723">
    <property type="term" value="F:RNA binding"/>
    <property type="evidence" value="ECO:0007669"/>
    <property type="project" value="InterPro"/>
</dbReference>
<dbReference type="GO" id="GO:0003735">
    <property type="term" value="F:structural constituent of ribosome"/>
    <property type="evidence" value="ECO:0007669"/>
    <property type="project" value="InterPro"/>
</dbReference>
<dbReference type="GO" id="GO:1990904">
    <property type="term" value="C:ribonucleoprotein complex"/>
    <property type="evidence" value="ECO:0007669"/>
    <property type="project" value="UniProtKB-KW"/>
</dbReference>
<name>A0A2R4A3L4_9STRA</name>
<dbReference type="GO" id="GO:0006412">
    <property type="term" value="P:translation"/>
    <property type="evidence" value="ECO:0007669"/>
    <property type="project" value="InterPro"/>
</dbReference>
<dbReference type="SUPFAM" id="SSF46946">
    <property type="entry name" value="S13-like H2TH domain"/>
    <property type="match status" value="1"/>
</dbReference>
<dbReference type="EMBL" id="MF997423">
    <property type="protein sequence ID" value="AVR57653.1"/>
    <property type="molecule type" value="Genomic_DNA"/>
</dbReference>
<dbReference type="PIRSF" id="PIRSF002134">
    <property type="entry name" value="Ribosomal_S13"/>
    <property type="match status" value="1"/>
</dbReference>
<gene>
    <name evidence="4" type="primary">rps13</name>
</gene>
<sequence>MYPFQSELFKNKFLRSTVKFIYGLSEFYTRILLKILGFSQNLKTFYATNTQLLELVFFIDKSPILKESSLRKYNQSIFQKLIEIKTVKYKRLLKGLPVRGQRTHTNAKTSKKKLSFIK</sequence>
<dbReference type="Gene3D" id="4.10.910.10">
    <property type="entry name" value="30s ribosomal protein s13, domain 2"/>
    <property type="match status" value="1"/>
</dbReference>
<comment type="similarity">
    <text evidence="1">Belongs to the universal ribosomal protein uS13 family.</text>
</comment>
<evidence type="ECO:0000256" key="2">
    <source>
        <dbReference type="ARBA" id="ARBA00022980"/>
    </source>
</evidence>